<dbReference type="InterPro" id="IPR024207">
    <property type="entry name" value="CotJB_dom"/>
</dbReference>
<dbReference type="KEGG" id="anr:Ana3638_05835"/>
<evidence type="ECO:0000313" key="2">
    <source>
        <dbReference type="EMBL" id="QHQ63649.1"/>
    </source>
</evidence>
<evidence type="ECO:0000259" key="1">
    <source>
        <dbReference type="Pfam" id="PF12652"/>
    </source>
</evidence>
<dbReference type="Proteomes" id="UP000464314">
    <property type="component" value="Chromosome"/>
</dbReference>
<keyword evidence="3" id="KW-1185">Reference proteome</keyword>
<gene>
    <name evidence="2" type="ORF">Ana3638_05835</name>
</gene>
<dbReference type="PIRSF" id="PIRSF010606">
    <property type="entry name" value="Spore_coat_CotJB"/>
    <property type="match status" value="1"/>
</dbReference>
<sequence length="76" mass="9253">MKNVQAVCFALDDLRLFLDTHPYEKEAISNYEQYKNQRKQILQEYEQNFGPILAYNVKQENQWTWVESPWPWEGEL</sequence>
<reference evidence="2 3" key="1">
    <citation type="submission" date="2020-01" db="EMBL/GenBank/DDBJ databases">
        <title>Genome analysis of Anaerocolumna sp. CBA3638.</title>
        <authorList>
            <person name="Kim J."/>
            <person name="Roh S.W."/>
        </authorList>
    </citation>
    <scope>NUCLEOTIDE SEQUENCE [LARGE SCALE GENOMIC DNA]</scope>
    <source>
        <strain evidence="2 3">CBA3638</strain>
    </source>
</reference>
<dbReference type="AlphaFoldDB" id="A0A6P1TTV8"/>
<name>A0A6P1TTV8_9FIRM</name>
<keyword evidence="2" id="KW-0946">Virion</keyword>
<dbReference type="InterPro" id="IPR016571">
    <property type="entry name" value="Spore_coat_assembly_CotJB"/>
</dbReference>
<dbReference type="EMBL" id="CP048000">
    <property type="protein sequence ID" value="QHQ63649.1"/>
    <property type="molecule type" value="Genomic_DNA"/>
</dbReference>
<keyword evidence="2" id="KW-0167">Capsid protein</keyword>
<accession>A0A6P1TTV8</accession>
<proteinExistence type="predicted"/>
<evidence type="ECO:0000313" key="3">
    <source>
        <dbReference type="Proteomes" id="UP000464314"/>
    </source>
</evidence>
<feature type="domain" description="Protein CotJB" evidence="1">
    <location>
        <begin position="1"/>
        <end position="73"/>
    </location>
</feature>
<organism evidence="2 3">
    <name type="scientific">Anaerocolumna sedimenticola</name>
    <dbReference type="NCBI Taxonomy" id="2696063"/>
    <lineage>
        <taxon>Bacteria</taxon>
        <taxon>Bacillati</taxon>
        <taxon>Bacillota</taxon>
        <taxon>Clostridia</taxon>
        <taxon>Lachnospirales</taxon>
        <taxon>Lachnospiraceae</taxon>
        <taxon>Anaerocolumna</taxon>
    </lineage>
</organism>
<protein>
    <submittedName>
        <fullName evidence="2">Spore coat protein CotJB</fullName>
    </submittedName>
</protein>
<dbReference type="Pfam" id="PF12652">
    <property type="entry name" value="CotJB"/>
    <property type="match status" value="1"/>
</dbReference>